<organism evidence="2 3">
    <name type="scientific">Stachybotrys chartarum (strain CBS 109288 / IBT 7711)</name>
    <name type="common">Toxic black mold</name>
    <name type="synonym">Stilbospora chartarum</name>
    <dbReference type="NCBI Taxonomy" id="1280523"/>
    <lineage>
        <taxon>Eukaryota</taxon>
        <taxon>Fungi</taxon>
        <taxon>Dikarya</taxon>
        <taxon>Ascomycota</taxon>
        <taxon>Pezizomycotina</taxon>
        <taxon>Sordariomycetes</taxon>
        <taxon>Hypocreomycetidae</taxon>
        <taxon>Hypocreales</taxon>
        <taxon>Stachybotryaceae</taxon>
        <taxon>Stachybotrys</taxon>
    </lineage>
</organism>
<feature type="compositionally biased region" description="Low complexity" evidence="1">
    <location>
        <begin position="321"/>
        <end position="334"/>
    </location>
</feature>
<feature type="compositionally biased region" description="Low complexity" evidence="1">
    <location>
        <begin position="109"/>
        <end position="121"/>
    </location>
</feature>
<feature type="compositionally biased region" description="Basic and acidic residues" evidence="1">
    <location>
        <begin position="413"/>
        <end position="428"/>
    </location>
</feature>
<reference evidence="2 3" key="1">
    <citation type="journal article" date="2014" name="BMC Genomics">
        <title>Comparative genome sequencing reveals chemotype-specific gene clusters in the toxigenic black mold Stachybotrys.</title>
        <authorList>
            <person name="Semeiks J."/>
            <person name="Borek D."/>
            <person name="Otwinowski Z."/>
            <person name="Grishin N.V."/>
        </authorList>
    </citation>
    <scope>NUCLEOTIDE SEQUENCE [LARGE SCALE GENOMIC DNA]</scope>
    <source>
        <strain evidence="3">CBS 109288 / IBT 7711</strain>
    </source>
</reference>
<feature type="region of interest" description="Disordered" evidence="1">
    <location>
        <begin position="69"/>
        <end position="589"/>
    </location>
</feature>
<evidence type="ECO:0000313" key="3">
    <source>
        <dbReference type="Proteomes" id="UP000028045"/>
    </source>
</evidence>
<evidence type="ECO:0000256" key="1">
    <source>
        <dbReference type="SAM" id="MobiDB-lite"/>
    </source>
</evidence>
<dbReference type="EMBL" id="KL648443">
    <property type="protein sequence ID" value="KEY70417.1"/>
    <property type="molecule type" value="Genomic_DNA"/>
</dbReference>
<dbReference type="AlphaFoldDB" id="A0A084AYN8"/>
<keyword evidence="3" id="KW-1185">Reference proteome</keyword>
<feature type="compositionally biased region" description="Basic and acidic residues" evidence="1">
    <location>
        <begin position="451"/>
        <end position="466"/>
    </location>
</feature>
<sequence>MDAAAKSIELLTQRKLPENPHHLSYYPDWRYRQPPADDRSTRRFEEWHQPRLQYLTFVSEADRGILFTRSDYDMRDEPPKPPPRDVLALAGKGGEKKKLSLSDYKNKKTTTGTSTSPSESTMQKRKDADRASTASAPSSSIVAAHSHASSHSHPSDSKRPDGPRSRDAHPHNDSKQTQPRGPVADTRFASRTFPPSSPTYFLDSLPPKPPPKSSLPPRPPSPDSKKRGAENNDESRPQKRPKPDDRRPTDERSQQPREDASRRKERDLPSARDAVAQKNGRPPAASALPNGKSMLKAATSSKGNVTPVPRSRGSSINGVRPSTLPSTRTTPSKTEGSSKAYVPPLLSPLHLSFGDHDRDSTIESRKKRDDDRDSIKAARPKKPEPPHPTKRPKSPVRLPPLLSPTLPPEIEAELQKRGSKLPDGDSKESQAPATSSSKRTTPPEDDEGDKDGEKEVGKDGGKERETLIVTFKISKRNRTTLRRILALPPAKKEPQEQDSSEPGPPPTQAKKRPAGVPEGTMDSIAVKRPRTSDFASSARLPAPATPSKKGSTAMSRVSSTNSQAAAHTPGDLPSSTPSAIGSADRAFNGLDLPKGGKADIAAMRDREARMATLGRRLKHNADQAMKGRFGPHATNGNVRPGDASTRLGYVLALESIIAFVTSFHAQNTHRSMCNKACDPSSWESLFPLMEFHQKEMRRLDPRKFQPLYALLLVLQAVAVDELIKCYGTYENPASRVTVPELVKHERARSRIAPHIREANNRIENPDLRPNITPWATVDEVTEMALRVLRRWCREENVDWTPANFKDNNQPPAPAHH</sequence>
<feature type="compositionally biased region" description="Pro residues" evidence="1">
    <location>
        <begin position="206"/>
        <end position="222"/>
    </location>
</feature>
<feature type="compositionally biased region" description="Basic and acidic residues" evidence="1">
    <location>
        <begin position="153"/>
        <end position="174"/>
    </location>
</feature>
<feature type="compositionally biased region" description="Polar residues" evidence="1">
    <location>
        <begin position="429"/>
        <end position="440"/>
    </location>
</feature>
<proteinExistence type="predicted"/>
<feature type="compositionally biased region" description="Basic and acidic residues" evidence="1">
    <location>
        <begin position="70"/>
        <end position="83"/>
    </location>
</feature>
<feature type="compositionally biased region" description="Polar residues" evidence="1">
    <location>
        <begin position="548"/>
        <end position="565"/>
    </location>
</feature>
<feature type="compositionally biased region" description="Low complexity" evidence="1">
    <location>
        <begin position="131"/>
        <end position="152"/>
    </location>
</feature>
<name>A0A084AYN8_STACB</name>
<feature type="compositionally biased region" description="Basic and acidic residues" evidence="1">
    <location>
        <begin position="353"/>
        <end position="387"/>
    </location>
</feature>
<feature type="compositionally biased region" description="Pro residues" evidence="1">
    <location>
        <begin position="397"/>
        <end position="407"/>
    </location>
</feature>
<evidence type="ECO:0000313" key="2">
    <source>
        <dbReference type="EMBL" id="KEY70417.1"/>
    </source>
</evidence>
<accession>A0A084AYN8</accession>
<feature type="compositionally biased region" description="Basic and acidic residues" evidence="1">
    <location>
        <begin position="223"/>
        <end position="270"/>
    </location>
</feature>
<gene>
    <name evidence="2" type="ORF">S7711_06585</name>
</gene>
<dbReference type="HOGENOM" id="CLU_013115_0_0_1"/>
<dbReference type="Proteomes" id="UP000028045">
    <property type="component" value="Unassembled WGS sequence"/>
</dbReference>
<dbReference type="OrthoDB" id="284473at2759"/>
<feature type="compositionally biased region" description="Basic and acidic residues" evidence="1">
    <location>
        <begin position="93"/>
        <end position="106"/>
    </location>
</feature>
<protein>
    <submittedName>
        <fullName evidence="2">Uncharacterized protein</fullName>
    </submittedName>
</protein>